<evidence type="ECO:0000259" key="10">
    <source>
        <dbReference type="PROSITE" id="PS50089"/>
    </source>
</evidence>
<dbReference type="InterPro" id="IPR001841">
    <property type="entry name" value="Znf_RING"/>
</dbReference>
<dbReference type="InterPro" id="IPR018957">
    <property type="entry name" value="Znf_C3HC4_RING-type"/>
</dbReference>
<dbReference type="PANTHER" id="PTHR16079:SF4">
    <property type="entry name" value="E3 UBIQUITIN-PROTEIN LIGASE CHFR"/>
    <property type="match status" value="1"/>
</dbReference>
<evidence type="ECO:0000256" key="7">
    <source>
        <dbReference type="ARBA" id="ARBA00023242"/>
    </source>
</evidence>
<name>A0A834XAK9_9FABA</name>
<dbReference type="GO" id="GO:0008270">
    <property type="term" value="F:zinc ion binding"/>
    <property type="evidence" value="ECO:0007669"/>
    <property type="project" value="UniProtKB-KW"/>
</dbReference>
<dbReference type="Pfam" id="PF00097">
    <property type="entry name" value="zf-C3HC4"/>
    <property type="match status" value="1"/>
</dbReference>
<dbReference type="EMBL" id="JAAIUW010000003">
    <property type="protein sequence ID" value="KAF7840193.1"/>
    <property type="molecule type" value="Genomic_DNA"/>
</dbReference>
<keyword evidence="4 9" id="KW-0863">Zinc-finger</keyword>
<evidence type="ECO:0000256" key="2">
    <source>
        <dbReference type="ARBA" id="ARBA00022679"/>
    </source>
</evidence>
<feature type="domain" description="RING-type" evidence="10">
    <location>
        <begin position="135"/>
        <end position="180"/>
    </location>
</feature>
<evidence type="ECO:0000256" key="9">
    <source>
        <dbReference type="PROSITE-ProRule" id="PRU00175"/>
    </source>
</evidence>
<dbReference type="GO" id="GO:0006511">
    <property type="term" value="P:ubiquitin-dependent protein catabolic process"/>
    <property type="evidence" value="ECO:0007669"/>
    <property type="project" value="TreeGrafter"/>
</dbReference>
<keyword evidence="5" id="KW-0833">Ubl conjugation pathway</keyword>
<protein>
    <submittedName>
        <fullName evidence="11">E3 ubiquitin-protein ligase CHFR</fullName>
    </submittedName>
</protein>
<keyword evidence="6" id="KW-0862">Zinc</keyword>
<dbReference type="InterPro" id="IPR040909">
    <property type="entry name" value="CHFR_Znf-CRD"/>
</dbReference>
<keyword evidence="3" id="KW-0479">Metal-binding</keyword>
<proteinExistence type="predicted"/>
<dbReference type="InterPro" id="IPR052256">
    <property type="entry name" value="E3_ubiquitin-ligase_CHFR"/>
</dbReference>
<evidence type="ECO:0000256" key="1">
    <source>
        <dbReference type="ARBA" id="ARBA00004123"/>
    </source>
</evidence>
<keyword evidence="7" id="KW-0539">Nucleus</keyword>
<dbReference type="Proteomes" id="UP000634136">
    <property type="component" value="Unassembled WGS sequence"/>
</dbReference>
<evidence type="ECO:0000313" key="12">
    <source>
        <dbReference type="Proteomes" id="UP000634136"/>
    </source>
</evidence>
<dbReference type="GO" id="GO:0004842">
    <property type="term" value="F:ubiquitin-protein transferase activity"/>
    <property type="evidence" value="ECO:0007669"/>
    <property type="project" value="TreeGrafter"/>
</dbReference>
<dbReference type="OrthoDB" id="1305878at2759"/>
<dbReference type="GO" id="GO:0016567">
    <property type="term" value="P:protein ubiquitination"/>
    <property type="evidence" value="ECO:0007669"/>
    <property type="project" value="TreeGrafter"/>
</dbReference>
<gene>
    <name evidence="11" type="ORF">G2W53_008675</name>
</gene>
<evidence type="ECO:0000256" key="6">
    <source>
        <dbReference type="ARBA" id="ARBA00022833"/>
    </source>
</evidence>
<evidence type="ECO:0000256" key="5">
    <source>
        <dbReference type="ARBA" id="ARBA00022786"/>
    </source>
</evidence>
<sequence length="463" mass="52186">MTEESGECSGAKPSDEVWAKLVPSDSRYSDVEIRSEEKVICSEITASSDDKLNWCKIVRNSDLCSATIENNSPNTILVDGAEVLSESTVVIKDGSEIIPGPDREGFVGYRFSIISSPEASQRQLKILVDVDHAKCSICLNIWHDVVTVAPCLHNFCNGCFSEWLRRLQEKNSTVLCPQCRAVVQFVGKNHFLRNIAEDMLKADSSLRRSDEEVALLDSYSSVRSNLVIKSGNKHHRKRAHSALNEQSDGTNLQCPQCVSEVGGFRCNQNTVHLQCQACGGMMPSRNGFGVSQYCSGCDRAFCGAYWHALGIARSNSYPICIQDTLKPISEHSISRIPILAHEKNTHEQNITESCVRQMGRTLQDVIAEWITKLNNREIDRTRLPLNHAEMITSRTLVCCECYEKLVSFLLYWFRISMPKHFVPAEAARREDCWYGYACRTQHHSDEHARKRNHVCRPTRGSHT</sequence>
<dbReference type="Gene3D" id="3.30.40.140">
    <property type="match status" value="1"/>
</dbReference>
<evidence type="ECO:0000256" key="3">
    <source>
        <dbReference type="ARBA" id="ARBA00022723"/>
    </source>
</evidence>
<comment type="subcellular location">
    <subcellularLocation>
        <location evidence="1">Nucleus</location>
    </subcellularLocation>
</comment>
<reference evidence="11" key="1">
    <citation type="submission" date="2020-09" db="EMBL/GenBank/DDBJ databases">
        <title>Genome-Enabled Discovery of Anthraquinone Biosynthesis in Senna tora.</title>
        <authorList>
            <person name="Kang S.-H."/>
            <person name="Pandey R.P."/>
            <person name="Lee C.-M."/>
            <person name="Sim J.-S."/>
            <person name="Jeong J.-T."/>
            <person name="Choi B.-S."/>
            <person name="Jung M."/>
            <person name="Ginzburg D."/>
            <person name="Zhao K."/>
            <person name="Won S.Y."/>
            <person name="Oh T.-J."/>
            <person name="Yu Y."/>
            <person name="Kim N.-H."/>
            <person name="Lee O.R."/>
            <person name="Lee T.-H."/>
            <person name="Bashyal P."/>
            <person name="Kim T.-S."/>
            <person name="Lee W.-H."/>
            <person name="Kawkins C."/>
            <person name="Kim C.-K."/>
            <person name="Kim J.S."/>
            <person name="Ahn B.O."/>
            <person name="Rhee S.Y."/>
            <person name="Sohng J.K."/>
        </authorList>
    </citation>
    <scope>NUCLEOTIDE SEQUENCE</scope>
    <source>
        <tissue evidence="11">Leaf</tissue>
    </source>
</reference>
<evidence type="ECO:0000256" key="4">
    <source>
        <dbReference type="ARBA" id="ARBA00022771"/>
    </source>
</evidence>
<dbReference type="PANTHER" id="PTHR16079">
    <property type="entry name" value="UBIQUITIN LIGASE PROTEIN CHFR"/>
    <property type="match status" value="1"/>
</dbReference>
<dbReference type="PROSITE" id="PS50089">
    <property type="entry name" value="ZF_RING_2"/>
    <property type="match status" value="1"/>
</dbReference>
<comment type="caution">
    <text evidence="11">The sequence shown here is derived from an EMBL/GenBank/DDBJ whole genome shotgun (WGS) entry which is preliminary data.</text>
</comment>
<dbReference type="SMART" id="SM00184">
    <property type="entry name" value="RING"/>
    <property type="match status" value="1"/>
</dbReference>
<dbReference type="GO" id="GO:0005634">
    <property type="term" value="C:nucleus"/>
    <property type="evidence" value="ECO:0007669"/>
    <property type="project" value="UniProtKB-SubCell"/>
</dbReference>
<keyword evidence="8" id="KW-0131">Cell cycle</keyword>
<evidence type="ECO:0000256" key="8">
    <source>
        <dbReference type="ARBA" id="ARBA00023306"/>
    </source>
</evidence>
<organism evidence="11 12">
    <name type="scientific">Senna tora</name>
    <dbReference type="NCBI Taxonomy" id="362788"/>
    <lineage>
        <taxon>Eukaryota</taxon>
        <taxon>Viridiplantae</taxon>
        <taxon>Streptophyta</taxon>
        <taxon>Embryophyta</taxon>
        <taxon>Tracheophyta</taxon>
        <taxon>Spermatophyta</taxon>
        <taxon>Magnoliopsida</taxon>
        <taxon>eudicotyledons</taxon>
        <taxon>Gunneridae</taxon>
        <taxon>Pentapetalae</taxon>
        <taxon>rosids</taxon>
        <taxon>fabids</taxon>
        <taxon>Fabales</taxon>
        <taxon>Fabaceae</taxon>
        <taxon>Caesalpinioideae</taxon>
        <taxon>Cassia clade</taxon>
        <taxon>Senna</taxon>
    </lineage>
</organism>
<dbReference type="Gene3D" id="3.30.40.10">
    <property type="entry name" value="Zinc/RING finger domain, C3HC4 (zinc finger)"/>
    <property type="match status" value="1"/>
</dbReference>
<dbReference type="Pfam" id="PF17979">
    <property type="entry name" value="zf-CRD"/>
    <property type="match status" value="1"/>
</dbReference>
<accession>A0A834XAK9</accession>
<evidence type="ECO:0000313" key="11">
    <source>
        <dbReference type="EMBL" id="KAF7840193.1"/>
    </source>
</evidence>
<keyword evidence="12" id="KW-1185">Reference proteome</keyword>
<dbReference type="AlphaFoldDB" id="A0A834XAK9"/>
<dbReference type="SUPFAM" id="SSF57850">
    <property type="entry name" value="RING/U-box"/>
    <property type="match status" value="1"/>
</dbReference>
<keyword evidence="2" id="KW-0808">Transferase</keyword>
<dbReference type="InterPro" id="IPR013083">
    <property type="entry name" value="Znf_RING/FYVE/PHD"/>
</dbReference>